<dbReference type="RefSeq" id="WP_097131807.1">
    <property type="nucleotide sequence ID" value="NZ_OCNH01000009.1"/>
</dbReference>
<evidence type="ECO:0000313" key="6">
    <source>
        <dbReference type="Proteomes" id="UP000219452"/>
    </source>
</evidence>
<dbReference type="InterPro" id="IPR050985">
    <property type="entry name" value="Alpha-glycosidase_related"/>
</dbReference>
<keyword evidence="6" id="KW-1185">Reference proteome</keyword>
<reference evidence="6" key="1">
    <citation type="submission" date="2017-09" db="EMBL/GenBank/DDBJ databases">
        <authorList>
            <person name="Varghese N."/>
            <person name="Submissions S."/>
        </authorList>
    </citation>
    <scope>NUCLEOTIDE SEQUENCE [LARGE SCALE GENOMIC DNA]</scope>
    <source>
        <strain evidence="6">DSM 29961</strain>
    </source>
</reference>
<keyword evidence="2" id="KW-0326">Glycosidase</keyword>
<dbReference type="OrthoDB" id="9758822at2"/>
<feature type="chain" id="PRO_5012583600" evidence="4">
    <location>
        <begin position="26"/>
        <end position="737"/>
    </location>
</feature>
<dbReference type="Pfam" id="PF02065">
    <property type="entry name" value="Melibiase"/>
    <property type="match status" value="1"/>
</dbReference>
<dbReference type="InterPro" id="IPR013785">
    <property type="entry name" value="Aldolase_TIM"/>
</dbReference>
<dbReference type="CDD" id="cd14791">
    <property type="entry name" value="GH36"/>
    <property type="match status" value="1"/>
</dbReference>
<gene>
    <name evidence="5" type="ORF">SAMN06269250_6370</name>
</gene>
<dbReference type="PANTHER" id="PTHR43053:SF3">
    <property type="entry name" value="ALPHA-GALACTOSIDASE C-RELATED"/>
    <property type="match status" value="1"/>
</dbReference>
<evidence type="ECO:0000256" key="2">
    <source>
        <dbReference type="ARBA" id="ARBA00023295"/>
    </source>
</evidence>
<feature type="region of interest" description="Disordered" evidence="3">
    <location>
        <begin position="706"/>
        <end position="737"/>
    </location>
</feature>
<dbReference type="Gene3D" id="3.20.20.70">
    <property type="entry name" value="Aldolase class I"/>
    <property type="match status" value="1"/>
</dbReference>
<feature type="signal peptide" evidence="4">
    <location>
        <begin position="1"/>
        <end position="25"/>
    </location>
</feature>
<keyword evidence="4" id="KW-0732">Signal</keyword>
<evidence type="ECO:0000256" key="4">
    <source>
        <dbReference type="SAM" id="SignalP"/>
    </source>
</evidence>
<evidence type="ECO:0000256" key="1">
    <source>
        <dbReference type="ARBA" id="ARBA00022801"/>
    </source>
</evidence>
<protein>
    <submittedName>
        <fullName evidence="5">Alpha-galactosidase</fullName>
    </submittedName>
</protein>
<dbReference type="InterPro" id="IPR017853">
    <property type="entry name" value="GH"/>
</dbReference>
<dbReference type="Proteomes" id="UP000219452">
    <property type="component" value="Unassembled WGS sequence"/>
</dbReference>
<sequence>MKNTCWIVLWISLALTKSLAQSATANPPFANWTASELVLSNGVVQRTIKLPASEGSFLTTEYKPVVGTFRYFQKTNPDFQFEINDKIYTGSGDWKLVTVQKITDTKQGDGAAVTLQSKDGNVELTINFLLYPNLPVIRKSLSIKNLTNEPVRLESVDVEKLIATPYYATTFSWICHDYGRRRSIGPYDGNFQDALLTVHNSDWQQGIVIGNEAAGVVKHTSVFWDEPAILSGLTHKNARFPFRKYIGKGELFTTPQVFTMVYNNHKDPDEILNTAVPDFVRKHMGIRLSELAQKPTFVYNTWVPFRQNINEKLVMELAKAAADAGMKEFIIDDGWADNYGDWVIDKKKFPNGLKPVFDYIKSLGMKPGLWVSVGSASPDSKVYQAHPDWFVLDENQQPANLHEDVQNMRTACFGTPWRGYIKDVLLKLALEYGLEYLKLDFTVVTSTYRFGNKVTGCYAQHHQGHKDHHESLYSNYEEVWKLFDELHAAKPNLFIDCTFETMGGLQLIDYAMLKHAEGDWMSNFNGPDAKLDLRVRNMAWWRSPAMPATALVIGNPEMEDKGWEMHIKSLAGALPIMLGDPRKLAAPDLKKYRAYADWLQLMENRHQIMSYRQDLPGFGEPMEGMWDGFQRINTETKQGGIIGVFKHGATETKRMITIRHLDPAKRYQVKSMNGKVVASLTGQVLQTTGFPLTLPGTYVGELFEIQGGPESPVSPRSPGVVPPVNRSQPRSGLGGNE</sequence>
<evidence type="ECO:0000313" key="5">
    <source>
        <dbReference type="EMBL" id="SOD99330.1"/>
    </source>
</evidence>
<evidence type="ECO:0000256" key="3">
    <source>
        <dbReference type="SAM" id="MobiDB-lite"/>
    </source>
</evidence>
<dbReference type="SUPFAM" id="SSF51445">
    <property type="entry name" value="(Trans)glycosidases"/>
    <property type="match status" value="1"/>
</dbReference>
<proteinExistence type="predicted"/>
<dbReference type="EMBL" id="OCNH01000009">
    <property type="protein sequence ID" value="SOD99330.1"/>
    <property type="molecule type" value="Genomic_DNA"/>
</dbReference>
<feature type="compositionally biased region" description="Low complexity" evidence="3">
    <location>
        <begin position="707"/>
        <end position="724"/>
    </location>
</feature>
<organism evidence="5 6">
    <name type="scientific">Spirosoma fluviale</name>
    <dbReference type="NCBI Taxonomy" id="1597977"/>
    <lineage>
        <taxon>Bacteria</taxon>
        <taxon>Pseudomonadati</taxon>
        <taxon>Bacteroidota</taxon>
        <taxon>Cytophagia</taxon>
        <taxon>Cytophagales</taxon>
        <taxon>Cytophagaceae</taxon>
        <taxon>Spirosoma</taxon>
    </lineage>
</organism>
<keyword evidence="1" id="KW-0378">Hydrolase</keyword>
<dbReference type="GO" id="GO:0004557">
    <property type="term" value="F:alpha-galactosidase activity"/>
    <property type="evidence" value="ECO:0007669"/>
    <property type="project" value="InterPro"/>
</dbReference>
<dbReference type="AlphaFoldDB" id="A0A286GV09"/>
<dbReference type="GO" id="GO:0016052">
    <property type="term" value="P:carbohydrate catabolic process"/>
    <property type="evidence" value="ECO:0007669"/>
    <property type="project" value="InterPro"/>
</dbReference>
<name>A0A286GV09_9BACT</name>
<dbReference type="InterPro" id="IPR002252">
    <property type="entry name" value="Glyco_hydro_36"/>
</dbReference>
<dbReference type="PANTHER" id="PTHR43053">
    <property type="entry name" value="GLYCOSIDASE FAMILY 31"/>
    <property type="match status" value="1"/>
</dbReference>
<accession>A0A286GV09</accession>